<evidence type="ECO:0000313" key="2">
    <source>
        <dbReference type="EMBL" id="VDO18774.1"/>
    </source>
</evidence>
<feature type="region of interest" description="Disordered" evidence="1">
    <location>
        <begin position="171"/>
        <end position="199"/>
    </location>
</feature>
<dbReference type="AlphaFoldDB" id="A0A3P7U2X5"/>
<organism evidence="2">
    <name type="scientific">Heligmosomoides polygyrus</name>
    <name type="common">Parasitic roundworm</name>
    <dbReference type="NCBI Taxonomy" id="6339"/>
    <lineage>
        <taxon>Eukaryota</taxon>
        <taxon>Metazoa</taxon>
        <taxon>Ecdysozoa</taxon>
        <taxon>Nematoda</taxon>
        <taxon>Chromadorea</taxon>
        <taxon>Rhabditida</taxon>
        <taxon>Rhabditina</taxon>
        <taxon>Rhabditomorpha</taxon>
        <taxon>Strongyloidea</taxon>
        <taxon>Heligmosomidae</taxon>
        <taxon>Heligmosomoides</taxon>
    </lineage>
</organism>
<gene>
    <name evidence="2" type="ORF">HPBE_LOCUS392</name>
</gene>
<accession>A0A3P7U2X5</accession>
<protein>
    <submittedName>
        <fullName evidence="4">ABC transporter domain-containing protein</fullName>
    </submittedName>
</protein>
<keyword evidence="3" id="KW-1185">Reference proteome</keyword>
<dbReference type="PANTHER" id="PTHR38608">
    <property type="entry name" value="PROTEIN CBG07207"/>
    <property type="match status" value="1"/>
</dbReference>
<dbReference type="OrthoDB" id="5833525at2759"/>
<dbReference type="EMBL" id="UZAH01000261">
    <property type="protein sequence ID" value="VDO18774.1"/>
    <property type="molecule type" value="Genomic_DNA"/>
</dbReference>
<evidence type="ECO:0000313" key="3">
    <source>
        <dbReference type="Proteomes" id="UP000050761"/>
    </source>
</evidence>
<sequence>MAEPLINAEFLVFHRVLSRQRLLIPPLLATQTTILDGDPRVLISVRLCSADTSVQCIVIAHDHPLLSAASLIGIKMIGIMNVGSDSSVEFYASARQSSLYARKPSKDSRTYTPEGRVLINGIPEVQDTPEDLWRSLIFKAVTTRVVKEVEAKEPSGPLAIIRRFSSKFGFRQSQNTEQPTQSENAEASKDNRKSSDDQKHVTIIRVKTVQNKDNKAAIEDGTLNDELHIYAQESILKRLMEEKAMIEKQVGDVSMEWATDSGRASLDDEHDIVVERF</sequence>
<dbReference type="Proteomes" id="UP000050761">
    <property type="component" value="Unassembled WGS sequence"/>
</dbReference>
<dbReference type="PANTHER" id="PTHR38608:SF1">
    <property type="entry name" value="PROTEIN CBG00664"/>
    <property type="match status" value="1"/>
</dbReference>
<name>A0A3P7U2X5_HELPZ</name>
<evidence type="ECO:0000256" key="1">
    <source>
        <dbReference type="SAM" id="MobiDB-lite"/>
    </source>
</evidence>
<proteinExistence type="predicted"/>
<dbReference type="WBParaSite" id="HPBE_0000039101-mRNA-1">
    <property type="protein sequence ID" value="HPBE_0000039101-mRNA-1"/>
    <property type="gene ID" value="HPBE_0000039101"/>
</dbReference>
<feature type="compositionally biased region" description="Basic and acidic residues" evidence="1">
    <location>
        <begin position="186"/>
        <end position="199"/>
    </location>
</feature>
<reference evidence="4" key="2">
    <citation type="submission" date="2019-09" db="UniProtKB">
        <authorList>
            <consortium name="WormBaseParasite"/>
        </authorList>
    </citation>
    <scope>IDENTIFICATION</scope>
</reference>
<reference evidence="2 3" key="1">
    <citation type="submission" date="2018-11" db="EMBL/GenBank/DDBJ databases">
        <authorList>
            <consortium name="Pathogen Informatics"/>
        </authorList>
    </citation>
    <scope>NUCLEOTIDE SEQUENCE [LARGE SCALE GENOMIC DNA]</scope>
</reference>
<feature type="compositionally biased region" description="Polar residues" evidence="1">
    <location>
        <begin position="171"/>
        <end position="185"/>
    </location>
</feature>
<evidence type="ECO:0000313" key="4">
    <source>
        <dbReference type="WBParaSite" id="HPBE_0000039101-mRNA-1"/>
    </source>
</evidence>